<evidence type="ECO:0000313" key="3">
    <source>
        <dbReference type="Proteomes" id="UP000198287"/>
    </source>
</evidence>
<evidence type="ECO:0000313" key="2">
    <source>
        <dbReference type="EMBL" id="OXA58945.1"/>
    </source>
</evidence>
<feature type="chain" id="PRO_5013279765" evidence="1">
    <location>
        <begin position="22"/>
        <end position="167"/>
    </location>
</feature>
<evidence type="ECO:0000256" key="1">
    <source>
        <dbReference type="SAM" id="SignalP"/>
    </source>
</evidence>
<sequence>MARLSLQVVGVFLCMVVACSASSVAISRKTNNPMTAWLGVSQTRGVVAPITRCGGVATPLQLRISGCEGYCRFQPGTVYDCEKDFMPSSPATSLSLRVEVCARPLCFTILTAEIPNSSVQPGFVYTAKYSIVPNDVFSGQTIQFYAYIYHTDSSLLEVCVSADVDIN</sequence>
<accession>A0A226EMN6</accession>
<proteinExistence type="predicted"/>
<dbReference type="EMBL" id="LNIX01000002">
    <property type="protein sequence ID" value="OXA58945.1"/>
    <property type="molecule type" value="Genomic_DNA"/>
</dbReference>
<protein>
    <submittedName>
        <fullName evidence="2">Uncharacterized protein</fullName>
    </submittedName>
</protein>
<dbReference type="Proteomes" id="UP000198287">
    <property type="component" value="Unassembled WGS sequence"/>
</dbReference>
<comment type="caution">
    <text evidence="2">The sequence shown here is derived from an EMBL/GenBank/DDBJ whole genome shotgun (WGS) entry which is preliminary data.</text>
</comment>
<dbReference type="OrthoDB" id="8293118at2759"/>
<gene>
    <name evidence="2" type="ORF">Fcan01_05235</name>
</gene>
<keyword evidence="3" id="KW-1185">Reference proteome</keyword>
<name>A0A226EMN6_FOLCA</name>
<organism evidence="2 3">
    <name type="scientific">Folsomia candida</name>
    <name type="common">Springtail</name>
    <dbReference type="NCBI Taxonomy" id="158441"/>
    <lineage>
        <taxon>Eukaryota</taxon>
        <taxon>Metazoa</taxon>
        <taxon>Ecdysozoa</taxon>
        <taxon>Arthropoda</taxon>
        <taxon>Hexapoda</taxon>
        <taxon>Collembola</taxon>
        <taxon>Entomobryomorpha</taxon>
        <taxon>Isotomoidea</taxon>
        <taxon>Isotomidae</taxon>
        <taxon>Proisotominae</taxon>
        <taxon>Folsomia</taxon>
    </lineage>
</organism>
<reference evidence="2 3" key="1">
    <citation type="submission" date="2015-12" db="EMBL/GenBank/DDBJ databases">
        <title>The genome of Folsomia candida.</title>
        <authorList>
            <person name="Faddeeva A."/>
            <person name="Derks M.F."/>
            <person name="Anvar Y."/>
            <person name="Smit S."/>
            <person name="Van Straalen N."/>
            <person name="Roelofs D."/>
        </authorList>
    </citation>
    <scope>NUCLEOTIDE SEQUENCE [LARGE SCALE GENOMIC DNA]</scope>
    <source>
        <strain evidence="2 3">VU population</strain>
        <tissue evidence="2">Whole body</tissue>
    </source>
</reference>
<dbReference type="PROSITE" id="PS51257">
    <property type="entry name" value="PROKAR_LIPOPROTEIN"/>
    <property type="match status" value="1"/>
</dbReference>
<feature type="signal peptide" evidence="1">
    <location>
        <begin position="1"/>
        <end position="21"/>
    </location>
</feature>
<keyword evidence="1" id="KW-0732">Signal</keyword>
<dbReference type="AlphaFoldDB" id="A0A226EMN6"/>